<gene>
    <name evidence="1" type="ORF">WKI58_20060</name>
</gene>
<proteinExistence type="predicted"/>
<protein>
    <submittedName>
        <fullName evidence="1">Uncharacterized protein</fullName>
    </submittedName>
</protein>
<reference evidence="1" key="1">
    <citation type="submission" date="2024-03" db="EMBL/GenBank/DDBJ databases">
        <title>Novel Streptomyces species of biotechnological and ecological value are a feature of Machair soil.</title>
        <authorList>
            <person name="Prole J.R."/>
            <person name="Goodfellow M."/>
            <person name="Allenby N."/>
            <person name="Ward A.C."/>
        </authorList>
    </citation>
    <scope>NUCLEOTIDE SEQUENCE</scope>
    <source>
        <strain evidence="1">MS1.AVA.4</strain>
    </source>
</reference>
<name>A0ACC6QJS3_9ACTN</name>
<dbReference type="Proteomes" id="UP001375539">
    <property type="component" value="Unassembled WGS sequence"/>
</dbReference>
<sequence>MGEYLSAAVGFPTMLFSAALVVVLGFWLLVLSGVAERRAFDSDVDAEALRLGGVPVAVSASVFVVIGWALSLSGSVLVHRVDQPGAAASLLSVLLLFLAPFVSWHATRRLVRRLAKFFPEEPGPPRGDFADLT</sequence>
<evidence type="ECO:0000313" key="1">
    <source>
        <dbReference type="EMBL" id="MEJ8658783.1"/>
    </source>
</evidence>
<evidence type="ECO:0000313" key="2">
    <source>
        <dbReference type="Proteomes" id="UP001375539"/>
    </source>
</evidence>
<dbReference type="EMBL" id="JBBKAI010000002">
    <property type="protein sequence ID" value="MEJ8658783.1"/>
    <property type="molecule type" value="Genomic_DNA"/>
</dbReference>
<keyword evidence="2" id="KW-1185">Reference proteome</keyword>
<comment type="caution">
    <text evidence="1">The sequence shown here is derived from an EMBL/GenBank/DDBJ whole genome shotgun (WGS) entry which is preliminary data.</text>
</comment>
<organism evidence="1 2">
    <name type="scientific">Streptomyces pratisoli</name>
    <dbReference type="NCBI Taxonomy" id="3139917"/>
    <lineage>
        <taxon>Bacteria</taxon>
        <taxon>Bacillati</taxon>
        <taxon>Actinomycetota</taxon>
        <taxon>Actinomycetes</taxon>
        <taxon>Kitasatosporales</taxon>
        <taxon>Streptomycetaceae</taxon>
        <taxon>Streptomyces</taxon>
    </lineage>
</organism>
<accession>A0ACC6QJS3</accession>